<feature type="transmembrane region" description="Helical" evidence="1">
    <location>
        <begin position="161"/>
        <end position="179"/>
    </location>
</feature>
<sequence>MAIYAATATTFLSTALTIELPREFLSVDFAAQLFAITWINTKVTIKALRYISGILACIFGFLLMPQILLLIQLTAFSLIEVKLSIQNGIPMVNWPVFQLGLPALCFITGSYLLRRQKDDKLVSSLEISSIALSGVMGYYLIRHIFHVNENVLFVKAGFFERGVITNVLFLYGLACLWVGRHFTRQAVSLSGIVLSVIAMFRICYFDLLIYNPLWSSQAVGKFLIFNALLLTYGLPIVWTSKIISHIKKVEWKRYSYIFMLLLSFVLVSLNVQQMFHGEYLNKYEISNFEIYSYSIIWLIFGIILLLFGALQQNQSIRIASLVVMILTVGKVFLYDASELTGLLRVFSFFGLGLSWFYAQFVFRKCEK</sequence>
<feature type="transmembrane region" description="Helical" evidence="1">
    <location>
        <begin position="52"/>
        <end position="76"/>
    </location>
</feature>
<evidence type="ECO:0000313" key="2">
    <source>
        <dbReference type="EMBL" id="SPP33390.1"/>
    </source>
</evidence>
<gene>
    <name evidence="2" type="ORF">WBAD_1000</name>
</gene>
<dbReference type="PANTHER" id="PTHR38434:SF1">
    <property type="entry name" value="BLL2549 PROTEIN"/>
    <property type="match status" value="1"/>
</dbReference>
<keyword evidence="1" id="KW-0812">Transmembrane</keyword>
<feature type="transmembrane region" description="Helical" evidence="1">
    <location>
        <begin position="255"/>
        <end position="275"/>
    </location>
</feature>
<feature type="transmembrane region" description="Helical" evidence="1">
    <location>
        <begin position="222"/>
        <end position="243"/>
    </location>
</feature>
<keyword evidence="1" id="KW-0472">Membrane</keyword>
<feature type="transmembrane region" description="Helical" evidence="1">
    <location>
        <begin position="316"/>
        <end position="336"/>
    </location>
</feature>
<feature type="transmembrane region" description="Helical" evidence="1">
    <location>
        <begin position="342"/>
        <end position="362"/>
    </location>
</feature>
<feature type="transmembrane region" description="Helical" evidence="1">
    <location>
        <begin position="121"/>
        <end position="141"/>
    </location>
</feature>
<dbReference type="PANTHER" id="PTHR38434">
    <property type="entry name" value="BLL2549 PROTEIN"/>
    <property type="match status" value="1"/>
</dbReference>
<name>A0A3B0IWH4_9RICK</name>
<protein>
    <recommendedName>
        <fullName evidence="3">DUF2339 domain-containing protein</fullName>
    </recommendedName>
</protein>
<evidence type="ECO:0000256" key="1">
    <source>
        <dbReference type="SAM" id="Phobius"/>
    </source>
</evidence>
<evidence type="ECO:0008006" key="3">
    <source>
        <dbReference type="Google" id="ProtNLM"/>
    </source>
</evidence>
<organism evidence="2">
    <name type="scientific">Wolbachia endosymbiont of Aleurodicus dispersus</name>
    <dbReference type="NCBI Taxonomy" id="1288877"/>
    <lineage>
        <taxon>Bacteria</taxon>
        <taxon>Pseudomonadati</taxon>
        <taxon>Pseudomonadota</taxon>
        <taxon>Alphaproteobacteria</taxon>
        <taxon>Rickettsiales</taxon>
        <taxon>Anaplasmataceae</taxon>
        <taxon>Wolbachieae</taxon>
        <taxon>Wolbachia</taxon>
    </lineage>
</organism>
<proteinExistence type="predicted"/>
<feature type="transmembrane region" description="Helical" evidence="1">
    <location>
        <begin position="290"/>
        <end position="309"/>
    </location>
</feature>
<feature type="transmembrane region" description="Helical" evidence="1">
    <location>
        <begin position="96"/>
        <end position="114"/>
    </location>
</feature>
<dbReference type="EMBL" id="OUNE01000176">
    <property type="protein sequence ID" value="SPP33390.1"/>
    <property type="molecule type" value="Genomic_DNA"/>
</dbReference>
<dbReference type="AlphaFoldDB" id="A0A3B0IWH4"/>
<dbReference type="Pfam" id="PF10101">
    <property type="entry name" value="DUF2339"/>
    <property type="match status" value="1"/>
</dbReference>
<dbReference type="InterPro" id="IPR019286">
    <property type="entry name" value="DUF2339_TM"/>
</dbReference>
<feature type="transmembrane region" description="Helical" evidence="1">
    <location>
        <begin position="186"/>
        <end position="210"/>
    </location>
</feature>
<reference evidence="2" key="1">
    <citation type="submission" date="2018-04" db="EMBL/GenBank/DDBJ databases">
        <authorList>
            <person name="Go L.Y."/>
            <person name="Mitchell J.A."/>
        </authorList>
    </citation>
    <scope>NUCLEOTIDE SEQUENCE</scope>
    <source>
        <strain evidence="2">WBAD</strain>
    </source>
</reference>
<keyword evidence="1" id="KW-1133">Transmembrane helix</keyword>
<accession>A0A3B0IWH4</accession>